<organism evidence="3 4">
    <name type="scientific">Marinobacter nanhaiticus D15-8W</name>
    <dbReference type="NCBI Taxonomy" id="626887"/>
    <lineage>
        <taxon>Bacteria</taxon>
        <taxon>Pseudomonadati</taxon>
        <taxon>Pseudomonadota</taxon>
        <taxon>Gammaproteobacteria</taxon>
        <taxon>Pseudomonadales</taxon>
        <taxon>Marinobacteraceae</taxon>
        <taxon>Marinobacter</taxon>
    </lineage>
</organism>
<feature type="domain" description="Methyltransferase type 11" evidence="2">
    <location>
        <begin position="60"/>
        <end position="132"/>
    </location>
</feature>
<dbReference type="OrthoDB" id="6191410at2"/>
<dbReference type="InterPro" id="IPR013216">
    <property type="entry name" value="Methyltransf_11"/>
</dbReference>
<keyword evidence="4" id="KW-1185">Reference proteome</keyword>
<proteinExistence type="predicted"/>
<evidence type="ECO:0000256" key="1">
    <source>
        <dbReference type="SAM" id="MobiDB-lite"/>
    </source>
</evidence>
<comment type="caution">
    <text evidence="3">The sequence shown here is derived from an EMBL/GenBank/DDBJ whole genome shotgun (WGS) entry which is preliminary data.</text>
</comment>
<feature type="region of interest" description="Disordered" evidence="1">
    <location>
        <begin position="247"/>
        <end position="266"/>
    </location>
</feature>
<keyword evidence="3" id="KW-0489">Methyltransferase</keyword>
<reference evidence="3 4" key="1">
    <citation type="journal article" date="2013" name="Genome Announc.">
        <title>Genome Sequence of the Polycyclic Aromatic Hydrocarbon-Degrading Bacterium Strain Marinobacter nanhaiticus D15-8WT.</title>
        <authorList>
            <person name="Cui Z."/>
            <person name="Gao W."/>
            <person name="Li Q."/>
            <person name="Xu G."/>
            <person name="Zheng L."/>
        </authorList>
    </citation>
    <scope>NUCLEOTIDE SEQUENCE [LARGE SCALE GENOMIC DNA]</scope>
    <source>
        <strain evidence="3 4">D15-8W</strain>
    </source>
</reference>
<dbReference type="GO" id="GO:0008757">
    <property type="term" value="F:S-adenosylmethionine-dependent methyltransferase activity"/>
    <property type="evidence" value="ECO:0007669"/>
    <property type="project" value="InterPro"/>
</dbReference>
<name>N6VVJ3_9GAMM</name>
<keyword evidence="3" id="KW-0808">Transferase</keyword>
<protein>
    <submittedName>
        <fullName evidence="3">Class I SAM-dependent methyltransferase</fullName>
    </submittedName>
</protein>
<dbReference type="HOGENOM" id="CLU_075049_0_1_6"/>
<evidence type="ECO:0000259" key="2">
    <source>
        <dbReference type="Pfam" id="PF08241"/>
    </source>
</evidence>
<dbReference type="SUPFAM" id="SSF53335">
    <property type="entry name" value="S-adenosyl-L-methionine-dependent methyltransferases"/>
    <property type="match status" value="1"/>
</dbReference>
<evidence type="ECO:0000313" key="3">
    <source>
        <dbReference type="EMBL" id="ENO14195.1"/>
    </source>
</evidence>
<dbReference type="InterPro" id="IPR029063">
    <property type="entry name" value="SAM-dependent_MTases_sf"/>
</dbReference>
<dbReference type="Gene3D" id="3.40.50.150">
    <property type="entry name" value="Vaccinia Virus protein VP39"/>
    <property type="match status" value="1"/>
</dbReference>
<dbReference type="EMBL" id="APLQ01000014">
    <property type="protein sequence ID" value="ENO14195.1"/>
    <property type="molecule type" value="Genomic_DNA"/>
</dbReference>
<dbReference type="eggNOG" id="COG2226">
    <property type="taxonomic scope" value="Bacteria"/>
</dbReference>
<dbReference type="PATRIC" id="fig|626887.3.peg.4484"/>
<dbReference type="Pfam" id="PF08241">
    <property type="entry name" value="Methyltransf_11"/>
    <property type="match status" value="1"/>
</dbReference>
<dbReference type="Proteomes" id="UP000013165">
    <property type="component" value="Unassembled WGS sequence"/>
</dbReference>
<gene>
    <name evidence="3" type="ORF">J057_22415</name>
</gene>
<dbReference type="GO" id="GO:0032259">
    <property type="term" value="P:methylation"/>
    <property type="evidence" value="ECO:0007669"/>
    <property type="project" value="UniProtKB-KW"/>
</dbReference>
<accession>N6VVJ3</accession>
<dbReference type="CDD" id="cd02440">
    <property type="entry name" value="AdoMet_MTases"/>
    <property type="match status" value="1"/>
</dbReference>
<dbReference type="STRING" id="626887.J057_22415"/>
<sequence>MVRAGKRNYTLQRDAFEAWFQSPLGRALLADQREQIDALLGDQAGAHQLLVSVSHRLPLATSTDFSMRMMTTPRWSSHLPDGVVVCEADELPFPNESVDLVIMHHTHDFSERPHQVVREAARVLRSSGSLVIIGFNPFSSWGLRKLVSRRQHPPWSGRFVTLRRLEDWLSLLEFEVEETTSRFFRPPIRGQHALDRLNSLEKFGRRLHLPAGAYYCIRAEKRVLARTANRIRWRKPKPVALPVAGALGSSSAARHASDVALPDSRK</sequence>
<dbReference type="AlphaFoldDB" id="N6VVJ3"/>
<evidence type="ECO:0000313" key="4">
    <source>
        <dbReference type="Proteomes" id="UP000013165"/>
    </source>
</evidence>
<dbReference type="RefSeq" id="WP_004582415.1">
    <property type="nucleotide sequence ID" value="NZ_AP028878.1"/>
</dbReference>